<dbReference type="InterPro" id="IPR045851">
    <property type="entry name" value="AMP-bd_C_sf"/>
</dbReference>
<proteinExistence type="inferred from homology"/>
<dbReference type="PANTHER" id="PTHR22754">
    <property type="entry name" value="DISCO-INTERACTING PROTEIN 2 DIP2 -RELATED"/>
    <property type="match status" value="1"/>
</dbReference>
<keyword evidence="4" id="KW-0436">Ligase</keyword>
<dbReference type="NCBIfam" id="NF004510">
    <property type="entry name" value="PRK05851.1"/>
    <property type="match status" value="1"/>
</dbReference>
<sequence length="541" mass="57168">MTDAQGNRLAAKISEAMLSTSADLVIMDAETREWSRFPWGEVHARAEAVAADLLDRADGPVGTLGLIGNPTVDIVASVLGAWLAGGSVSLFPGMVRGADLGRWAETTLGRCAQIGVRTIFSYGRELEQLRAVQSGVRTEDVARIGAKPRPQSFVPPRTGDDSTPAVLQNSSGSTGQPKTAILSRGAFLSNIAAVADRTLLGKEDVVCSWLPLYHDMGLITLVSAMWAGAPLWLAPSGAFSAAPLKWLDWITESGATYVKAPNFAYDIIGRYGDKIDRGVDLGTLRVAVSAAELIHCDSFERFLAATAPVGFNPGSAMTAYGLAEATCAVAASRPGAGARFDDVSVTMPDGGQSRRRYARLGAALDGMRLRIAPPAAPVPAINGREVGEIEVTGACMMNGYLGADPIRRDEWFKTGDLGYLLDGELVVVGRFKELIVLAGRNVYPTDIERAAASVEGVRAGRVAAVGLDEGGLRPRLALALEYKGSDLDTARRRVVQRVAADCGIVPAEVVFAAPGELPVTTSGKLRRLDVKHMIETGGGLR</sequence>
<feature type="domain" description="AMP-dependent synthetase/ligase" evidence="3">
    <location>
        <begin position="32"/>
        <end position="401"/>
    </location>
</feature>
<comment type="similarity">
    <text evidence="1">Belongs to the ATP-dependent AMP-binding enzyme family.</text>
</comment>
<organism evidence="4 5">
    <name type="scientific">Segniliparus rotundus (strain ATCC BAA-972 / CDC 1076 / CIP 108378 / DSM 44985 / JCM 13578)</name>
    <dbReference type="NCBI Taxonomy" id="640132"/>
    <lineage>
        <taxon>Bacteria</taxon>
        <taxon>Bacillati</taxon>
        <taxon>Actinomycetota</taxon>
        <taxon>Actinomycetes</taxon>
        <taxon>Mycobacteriales</taxon>
        <taxon>Segniliparaceae</taxon>
        <taxon>Segniliparus</taxon>
    </lineage>
</organism>
<dbReference type="GO" id="GO:0016874">
    <property type="term" value="F:ligase activity"/>
    <property type="evidence" value="ECO:0007669"/>
    <property type="project" value="UniProtKB-KW"/>
</dbReference>
<accession>D6ZBA7</accession>
<dbReference type="GO" id="GO:0070566">
    <property type="term" value="F:adenylyltransferase activity"/>
    <property type="evidence" value="ECO:0007669"/>
    <property type="project" value="TreeGrafter"/>
</dbReference>
<name>D6ZBA7_SEGRD</name>
<dbReference type="AlphaFoldDB" id="D6ZBA7"/>
<dbReference type="OrthoDB" id="3671040at2"/>
<evidence type="ECO:0000313" key="4">
    <source>
        <dbReference type="EMBL" id="ADG96866.1"/>
    </source>
</evidence>
<dbReference type="Proteomes" id="UP000002247">
    <property type="component" value="Chromosome"/>
</dbReference>
<evidence type="ECO:0000313" key="5">
    <source>
        <dbReference type="Proteomes" id="UP000002247"/>
    </source>
</evidence>
<dbReference type="RefSeq" id="WP_013137322.1">
    <property type="nucleotide sequence ID" value="NC_014168.1"/>
</dbReference>
<feature type="region of interest" description="Disordered" evidence="2">
    <location>
        <begin position="147"/>
        <end position="176"/>
    </location>
</feature>
<evidence type="ECO:0000256" key="1">
    <source>
        <dbReference type="ARBA" id="ARBA00006432"/>
    </source>
</evidence>
<reference evidence="4 5" key="1">
    <citation type="journal article" date="2010" name="Stand. Genomic Sci.">
        <title>Complete genome sequence of Segniliparus rotundus type strain (CDC 1076).</title>
        <authorList>
            <person name="Sikorski J."/>
            <person name="Lapidus A."/>
            <person name="Copeland A."/>
            <person name="Misra M."/>
            <person name="Glavina Del Rio T."/>
            <person name="Nolan M."/>
            <person name="Lucas S."/>
            <person name="Chen F."/>
            <person name="Tice H."/>
            <person name="Cheng J.F."/>
            <person name="Jando M."/>
            <person name="Schneider S."/>
            <person name="Bruce D."/>
            <person name="Goodwin L."/>
            <person name="Pitluck S."/>
            <person name="Liolios K."/>
            <person name="Mikhailova N."/>
            <person name="Pati A."/>
            <person name="Ivanova N."/>
            <person name="Mavromatis K."/>
            <person name="Chen A."/>
            <person name="Palaniappan K."/>
            <person name="Chertkov O."/>
            <person name="Land M."/>
            <person name="Hauser L."/>
            <person name="Chang Y.J."/>
            <person name="Jeffries C.D."/>
            <person name="Brettin T."/>
            <person name="Detter J.C."/>
            <person name="Han C."/>
            <person name="Rohde M."/>
            <person name="Goker M."/>
            <person name="Bristow J."/>
            <person name="Eisen J.A."/>
            <person name="Markowitz V."/>
            <person name="Hugenholtz P."/>
            <person name="Kyrpides N.C."/>
            <person name="Klenk H.P."/>
        </authorList>
    </citation>
    <scope>NUCLEOTIDE SEQUENCE [LARGE SCALE GENOMIC DNA]</scope>
    <source>
        <strain evidence="5">ATCC BAA-972 / CDC 1076 / CIP 108378 / DSM 44985 / JCM 13578</strain>
    </source>
</reference>
<dbReference type="InterPro" id="IPR020845">
    <property type="entry name" value="AMP-binding_CS"/>
</dbReference>
<dbReference type="Gene3D" id="3.30.300.30">
    <property type="match status" value="1"/>
</dbReference>
<dbReference type="eggNOG" id="COG0318">
    <property type="taxonomic scope" value="Bacteria"/>
</dbReference>
<evidence type="ECO:0000259" key="3">
    <source>
        <dbReference type="Pfam" id="PF00501"/>
    </source>
</evidence>
<dbReference type="GO" id="GO:0006633">
    <property type="term" value="P:fatty acid biosynthetic process"/>
    <property type="evidence" value="ECO:0007669"/>
    <property type="project" value="TreeGrafter"/>
</dbReference>
<dbReference type="Pfam" id="PF00501">
    <property type="entry name" value="AMP-binding"/>
    <property type="match status" value="1"/>
</dbReference>
<dbReference type="PROSITE" id="PS00455">
    <property type="entry name" value="AMP_BINDING"/>
    <property type="match status" value="1"/>
</dbReference>
<dbReference type="HOGENOM" id="CLU_000022_23_7_11"/>
<dbReference type="Gene3D" id="3.40.50.12780">
    <property type="entry name" value="N-terminal domain of ligase-like"/>
    <property type="match status" value="1"/>
</dbReference>
<dbReference type="GO" id="GO:0005886">
    <property type="term" value="C:plasma membrane"/>
    <property type="evidence" value="ECO:0007669"/>
    <property type="project" value="TreeGrafter"/>
</dbReference>
<protein>
    <submittedName>
        <fullName evidence="4">AMP-dependent synthetase and ligase</fullName>
    </submittedName>
</protein>
<dbReference type="InterPro" id="IPR000873">
    <property type="entry name" value="AMP-dep_synth/lig_dom"/>
</dbReference>
<dbReference type="PANTHER" id="PTHR22754:SF32">
    <property type="entry name" value="DISCO-INTERACTING PROTEIN 2"/>
    <property type="match status" value="1"/>
</dbReference>
<dbReference type="STRING" id="640132.Srot_0379"/>
<keyword evidence="5" id="KW-1185">Reference proteome</keyword>
<dbReference type="KEGG" id="srt:Srot_0379"/>
<feature type="compositionally biased region" description="Polar residues" evidence="2">
    <location>
        <begin position="165"/>
        <end position="176"/>
    </location>
</feature>
<dbReference type="SUPFAM" id="SSF56801">
    <property type="entry name" value="Acetyl-CoA synthetase-like"/>
    <property type="match status" value="1"/>
</dbReference>
<evidence type="ECO:0000256" key="2">
    <source>
        <dbReference type="SAM" id="MobiDB-lite"/>
    </source>
</evidence>
<dbReference type="InterPro" id="IPR042099">
    <property type="entry name" value="ANL_N_sf"/>
</dbReference>
<gene>
    <name evidence="4" type="ordered locus">Srot_0379</name>
</gene>
<dbReference type="EMBL" id="CP001958">
    <property type="protein sequence ID" value="ADG96866.1"/>
    <property type="molecule type" value="Genomic_DNA"/>
</dbReference>